<keyword evidence="3" id="KW-0560">Oxidoreductase</keyword>
<dbReference type="GO" id="GO:0016491">
    <property type="term" value="F:oxidoreductase activity"/>
    <property type="evidence" value="ECO:0007669"/>
    <property type="project" value="UniProtKB-KW"/>
</dbReference>
<keyword evidence="6" id="KW-1185">Reference proteome</keyword>
<dbReference type="InterPro" id="IPR005255">
    <property type="entry name" value="PdxA_fam"/>
</dbReference>
<dbReference type="SUPFAM" id="SSF53659">
    <property type="entry name" value="Isocitrate/Isopropylmalate dehydrogenase-like"/>
    <property type="match status" value="1"/>
</dbReference>
<dbReference type="GO" id="GO:0051287">
    <property type="term" value="F:NAD binding"/>
    <property type="evidence" value="ECO:0007669"/>
    <property type="project" value="InterPro"/>
</dbReference>
<dbReference type="RefSeq" id="WP_098502537.1">
    <property type="nucleotide sequence ID" value="NZ_PDJQ01000001.1"/>
</dbReference>
<dbReference type="EMBL" id="PDJQ01000001">
    <property type="protein sequence ID" value="PFG73053.1"/>
    <property type="molecule type" value="Genomic_DNA"/>
</dbReference>
<proteinExistence type="inferred from homology"/>
<gene>
    <name evidence="5" type="ORF">A9A59_0246</name>
</gene>
<evidence type="ECO:0000313" key="5">
    <source>
        <dbReference type="EMBL" id="PFG73053.1"/>
    </source>
</evidence>
<keyword evidence="4" id="KW-0520">NAD</keyword>
<dbReference type="Gene3D" id="3.40.718.10">
    <property type="entry name" value="Isopropylmalate Dehydrogenase"/>
    <property type="match status" value="1"/>
</dbReference>
<protein>
    <submittedName>
        <fullName evidence="5">4-hydroxythreonine-4-phosphate dehydrogenase</fullName>
    </submittedName>
</protein>
<dbReference type="NCBIfam" id="TIGR00557">
    <property type="entry name" value="pdxA"/>
    <property type="match status" value="1"/>
</dbReference>
<reference evidence="5 6" key="1">
    <citation type="submission" date="2017-09" db="EMBL/GenBank/DDBJ databases">
        <title>Sequencing the genomes of two abundant thermophiles in Great Basin hot springs: Thermocrinis jamiesonii and novel Chloroflexi Thermoflexus hugenholtzii.</title>
        <authorList>
            <person name="Hedlund B."/>
        </authorList>
    </citation>
    <scope>NUCLEOTIDE SEQUENCE [LARGE SCALE GENOMIC DNA]</scope>
    <source>
        <strain evidence="5 6">G233</strain>
    </source>
</reference>
<comment type="similarity">
    <text evidence="1">Belongs to the PdxA family. PdxA2 subfamily.</text>
</comment>
<organism evidence="5 6">
    <name type="scientific">Tepidiforma thermophila (strain KCTC 52669 / CGMCC 1.13589 / G233)</name>
    <dbReference type="NCBI Taxonomy" id="2761530"/>
    <lineage>
        <taxon>Bacteria</taxon>
        <taxon>Bacillati</taxon>
        <taxon>Chloroflexota</taxon>
        <taxon>Tepidiformia</taxon>
        <taxon>Tepidiformales</taxon>
        <taxon>Tepidiformaceae</taxon>
        <taxon>Tepidiforma</taxon>
    </lineage>
</organism>
<sequence>MSLPRLVVTMGDPNGIGPEVVAKALARADVRAAAEVRVVGLRHVLAPWLEAAGAGGADVVEPVAAPGFRVRHGEVDAEAGRLAHRWVEFAAAACLAGEADGMVTAPVNKAAFAAAGIRETGHQEVLQRVSGAEHVATMLVTGGLRCMHLSTHKPLREACAYVTRANVLRAIALTDREFRRWGFAQPRIAVAALNPHAGEGGLIGREEIEEIGPAVEDARAQGVDARGPFPADSVFNRAIAGEFDVVVVMYHDQGHIAIKVHGFERSVSVNLGLPFVRTSVDHGTAYDIAGRGGANAESMAEAILLAARLCSGGSLAGGGAR</sequence>
<comment type="caution">
    <text evidence="5">The sequence shown here is derived from an EMBL/GenBank/DDBJ whole genome shotgun (WGS) entry which is preliminary data.</text>
</comment>
<dbReference type="PANTHER" id="PTHR30004:SF6">
    <property type="entry name" value="D-THREONATE 4-PHOSPHATE DEHYDROGENASE"/>
    <property type="match status" value="1"/>
</dbReference>
<dbReference type="Pfam" id="PF04166">
    <property type="entry name" value="PdxA"/>
    <property type="match status" value="1"/>
</dbReference>
<dbReference type="Proteomes" id="UP000223071">
    <property type="component" value="Unassembled WGS sequence"/>
</dbReference>
<evidence type="ECO:0000313" key="6">
    <source>
        <dbReference type="Proteomes" id="UP000223071"/>
    </source>
</evidence>
<evidence type="ECO:0000256" key="4">
    <source>
        <dbReference type="ARBA" id="ARBA00023027"/>
    </source>
</evidence>
<name>A0A2A9HCL0_TEPT2</name>
<dbReference type="AlphaFoldDB" id="A0A2A9HCL0"/>
<accession>A0A2A9HCL0</accession>
<evidence type="ECO:0000256" key="1">
    <source>
        <dbReference type="ARBA" id="ARBA00009464"/>
    </source>
</evidence>
<evidence type="ECO:0000256" key="2">
    <source>
        <dbReference type="ARBA" id="ARBA00022723"/>
    </source>
</evidence>
<evidence type="ECO:0000256" key="3">
    <source>
        <dbReference type="ARBA" id="ARBA00023002"/>
    </source>
</evidence>
<dbReference type="GO" id="GO:0046872">
    <property type="term" value="F:metal ion binding"/>
    <property type="evidence" value="ECO:0007669"/>
    <property type="project" value="UniProtKB-KW"/>
</dbReference>
<keyword evidence="2" id="KW-0479">Metal-binding</keyword>
<dbReference type="PANTHER" id="PTHR30004">
    <property type="entry name" value="4-HYDROXYTHREONINE-4-PHOSPHATE DEHYDROGENASE"/>
    <property type="match status" value="1"/>
</dbReference>